<dbReference type="WBParaSite" id="Hba_17511">
    <property type="protein sequence ID" value="Hba_17511"/>
    <property type="gene ID" value="Hba_17511"/>
</dbReference>
<dbReference type="Proteomes" id="UP000095283">
    <property type="component" value="Unplaced"/>
</dbReference>
<evidence type="ECO:0000313" key="2">
    <source>
        <dbReference type="WBParaSite" id="Hba_17511"/>
    </source>
</evidence>
<accession>A0A1I7XJL7</accession>
<proteinExistence type="predicted"/>
<protein>
    <submittedName>
        <fullName evidence="2">POU domain, class 6, transcription factor 2</fullName>
    </submittedName>
</protein>
<name>A0A1I7XJL7_HETBA</name>
<dbReference type="AlphaFoldDB" id="A0A1I7XJL7"/>
<keyword evidence="1" id="KW-1185">Reference proteome</keyword>
<sequence>MAEGVMVYLVAHISEPSARNDEPKEIPKVSPPNVNEKKGRYVLLPTIPAMKVFVGEDELSINSEPKSVATPQPVSTSPSGVSFTPALSMAPTIAVPTPLPRPSPISAPMVTTSLVTTPTYLNSLSAVAPIATTTASGPAFSVQPTLTPEQILATLLPSSMVLQNTLLQQQNQALVNQLLGFTPALTQPATTCAADVLALLRAQQSAQLAAALATPPKPTMPLIPNTSDDLIQSLLAQSRQPIYSYSL</sequence>
<reference evidence="2" key="1">
    <citation type="submission" date="2016-11" db="UniProtKB">
        <authorList>
            <consortium name="WormBaseParasite"/>
        </authorList>
    </citation>
    <scope>IDENTIFICATION</scope>
</reference>
<organism evidence="1 2">
    <name type="scientific">Heterorhabditis bacteriophora</name>
    <name type="common">Entomopathogenic nematode worm</name>
    <dbReference type="NCBI Taxonomy" id="37862"/>
    <lineage>
        <taxon>Eukaryota</taxon>
        <taxon>Metazoa</taxon>
        <taxon>Ecdysozoa</taxon>
        <taxon>Nematoda</taxon>
        <taxon>Chromadorea</taxon>
        <taxon>Rhabditida</taxon>
        <taxon>Rhabditina</taxon>
        <taxon>Rhabditomorpha</taxon>
        <taxon>Strongyloidea</taxon>
        <taxon>Heterorhabditidae</taxon>
        <taxon>Heterorhabditis</taxon>
    </lineage>
</organism>
<evidence type="ECO:0000313" key="1">
    <source>
        <dbReference type="Proteomes" id="UP000095283"/>
    </source>
</evidence>